<evidence type="ECO:0000313" key="1">
    <source>
        <dbReference type="EMBL" id="PWK07441.1"/>
    </source>
</evidence>
<evidence type="ECO:0008006" key="3">
    <source>
        <dbReference type="Google" id="ProtNLM"/>
    </source>
</evidence>
<gene>
    <name evidence="1" type="ORF">C7459_11739</name>
</gene>
<evidence type="ECO:0000313" key="2">
    <source>
        <dbReference type="Proteomes" id="UP000245634"/>
    </source>
</evidence>
<dbReference type="Pfam" id="PF08892">
    <property type="entry name" value="YqcI_YcgG"/>
    <property type="match status" value="1"/>
</dbReference>
<proteinExistence type="predicted"/>
<comment type="caution">
    <text evidence="1">The sequence shown here is derived from an EMBL/GenBank/DDBJ whole genome shotgun (WGS) entry which is preliminary data.</text>
</comment>
<protein>
    <recommendedName>
        <fullName evidence="3">YqcI/YcgG family protein</fullName>
    </recommendedName>
</protein>
<reference evidence="1 2" key="1">
    <citation type="submission" date="2018-05" db="EMBL/GenBank/DDBJ databases">
        <title>Genomic Encyclopedia of Type Strains, Phase IV (KMG-IV): sequencing the most valuable type-strain genomes for metagenomic binning, comparative biology and taxonomic classification.</title>
        <authorList>
            <person name="Goeker M."/>
        </authorList>
    </citation>
    <scope>NUCLEOTIDE SEQUENCE [LARGE SCALE GENOMIC DNA]</scope>
    <source>
        <strain evidence="1 2">DSM 18773</strain>
    </source>
</reference>
<dbReference type="Proteomes" id="UP000245634">
    <property type="component" value="Unassembled WGS sequence"/>
</dbReference>
<dbReference type="InterPro" id="IPR014988">
    <property type="entry name" value="Uncharacterised_YqcI/YcgG"/>
</dbReference>
<keyword evidence="2" id="KW-1185">Reference proteome</keyword>
<dbReference type="PANTHER" id="PTHR40045:SF1">
    <property type="entry name" value="YQCI_YCGG FAMILY PROTEIN"/>
    <property type="match status" value="1"/>
</dbReference>
<sequence length="257" mass="30121">MAEKTTNQLQHQDTSTKLFRRKDIEHGADIPAWGMEVYESLKHDLISESAPFPCVFGVEGFKKDLLCYTFTEDPTNEQDLMQLRDALVAYTQMFRELGRMTSFVSFFKPLDETLSMDEYQNLFWSVLRFLNEHDPEAWPMEIPTNADDPLWEFCFNGEPIFVVCNTPAHELRRSRRSKGFLITFQPRWVFEELHGEKGEKGRALVRQRLAAYDDVELHPSMGVYGNEANREWKQYFITDENESPAKCPFHAMLKDQK</sequence>
<dbReference type="AlphaFoldDB" id="A0A316D674"/>
<dbReference type="OrthoDB" id="112290at2"/>
<dbReference type="RefSeq" id="WP_109690605.1">
    <property type="nucleotide sequence ID" value="NZ_QGGL01000017.1"/>
</dbReference>
<dbReference type="EMBL" id="QGGL01000017">
    <property type="protein sequence ID" value="PWK07441.1"/>
    <property type="molecule type" value="Genomic_DNA"/>
</dbReference>
<accession>A0A316D674</accession>
<organism evidence="1 2">
    <name type="scientific">Tumebacillus permanentifrigoris</name>
    <dbReference type="NCBI Taxonomy" id="378543"/>
    <lineage>
        <taxon>Bacteria</taxon>
        <taxon>Bacillati</taxon>
        <taxon>Bacillota</taxon>
        <taxon>Bacilli</taxon>
        <taxon>Bacillales</taxon>
        <taxon>Alicyclobacillaceae</taxon>
        <taxon>Tumebacillus</taxon>
    </lineage>
</organism>
<name>A0A316D674_9BACL</name>
<dbReference type="PANTHER" id="PTHR40045">
    <property type="entry name" value="YCGG FAMILY PROTEIN"/>
    <property type="match status" value="1"/>
</dbReference>